<feature type="binding site" evidence="5">
    <location>
        <position position="212"/>
    </location>
    <ligand>
        <name>Zn(2+)</name>
        <dbReference type="ChEBI" id="CHEBI:29105"/>
    </ligand>
</feature>
<evidence type="ECO:0000256" key="2">
    <source>
        <dbReference type="ARBA" id="ARBA00022692"/>
    </source>
</evidence>
<name>A0A3L9L248_9MICC</name>
<dbReference type="InterPro" id="IPR004254">
    <property type="entry name" value="AdipoR/HlyIII-related"/>
</dbReference>
<feature type="transmembrane region" description="Helical" evidence="6">
    <location>
        <begin position="127"/>
        <end position="146"/>
    </location>
</feature>
<dbReference type="GO" id="GO:0046872">
    <property type="term" value="F:metal ion binding"/>
    <property type="evidence" value="ECO:0007669"/>
    <property type="project" value="UniProtKB-KW"/>
</dbReference>
<feature type="transmembrane region" description="Helical" evidence="6">
    <location>
        <begin position="104"/>
        <end position="121"/>
    </location>
</feature>
<feature type="transmembrane region" description="Helical" evidence="6">
    <location>
        <begin position="36"/>
        <end position="56"/>
    </location>
</feature>
<dbReference type="PANTHER" id="PTHR20855:SF3">
    <property type="entry name" value="LD03007P"/>
    <property type="match status" value="1"/>
</dbReference>
<evidence type="ECO:0000256" key="5">
    <source>
        <dbReference type="PIRSR" id="PIRSR604254-1"/>
    </source>
</evidence>
<keyword evidence="5" id="KW-0479">Metal-binding</keyword>
<dbReference type="Pfam" id="PF03006">
    <property type="entry name" value="HlyIII"/>
    <property type="match status" value="1"/>
</dbReference>
<dbReference type="PANTHER" id="PTHR20855">
    <property type="entry name" value="ADIPOR/PROGESTIN RECEPTOR-RELATED"/>
    <property type="match status" value="1"/>
</dbReference>
<evidence type="ECO:0000256" key="3">
    <source>
        <dbReference type="ARBA" id="ARBA00022989"/>
    </source>
</evidence>
<dbReference type="GO" id="GO:0016020">
    <property type="term" value="C:membrane"/>
    <property type="evidence" value="ECO:0007669"/>
    <property type="project" value="UniProtKB-SubCell"/>
</dbReference>
<feature type="transmembrane region" description="Helical" evidence="6">
    <location>
        <begin position="62"/>
        <end position="83"/>
    </location>
</feature>
<feature type="binding site" evidence="5">
    <location>
        <position position="216"/>
    </location>
    <ligand>
        <name>Zn(2+)</name>
        <dbReference type="ChEBI" id="CHEBI:29105"/>
    </ligand>
</feature>
<keyword evidence="4 6" id="KW-0472">Membrane</keyword>
<sequence length="237" mass="26170">MKDDRASKPFAPGPVTVVRHTRRGPLTVEKKPAWRGWIHAGFSPFATAMGVVAIVLAPTLQLRLACLVYTITAVMLFGTSAIYHRFYWNARMNAVLRRLDHSNIALIIAGTYTPLAVSFLPDGRATGLLAVIWTLGALLVVFRVFWLGAPRWLYTPLYVVMGCLALLYLPAFFAVNVPATVMLICGGVAYIAGAVCYATKWPRLWPATFSFHEVFHACTIVGFVCHYISIMLAMFAS</sequence>
<comment type="subcellular location">
    <subcellularLocation>
        <location evidence="1">Membrane</location>
        <topology evidence="1">Multi-pass membrane protein</topology>
    </subcellularLocation>
</comment>
<keyword evidence="3 6" id="KW-1133">Transmembrane helix</keyword>
<dbReference type="EMBL" id="RDEX01000002">
    <property type="protein sequence ID" value="RLY92238.1"/>
    <property type="molecule type" value="Genomic_DNA"/>
</dbReference>
<evidence type="ECO:0000313" key="7">
    <source>
        <dbReference type="EMBL" id="RLY92238.1"/>
    </source>
</evidence>
<evidence type="ECO:0000256" key="6">
    <source>
        <dbReference type="SAM" id="Phobius"/>
    </source>
</evidence>
<feature type="transmembrane region" description="Helical" evidence="6">
    <location>
        <begin position="153"/>
        <end position="175"/>
    </location>
</feature>
<evidence type="ECO:0000256" key="4">
    <source>
        <dbReference type="ARBA" id="ARBA00023136"/>
    </source>
</evidence>
<protein>
    <submittedName>
        <fullName evidence="7">Hemolysin III family protein</fullName>
    </submittedName>
</protein>
<evidence type="ECO:0000313" key="8">
    <source>
        <dbReference type="Proteomes" id="UP000277871"/>
    </source>
</evidence>
<keyword evidence="8" id="KW-1185">Reference proteome</keyword>
<dbReference type="Proteomes" id="UP000277871">
    <property type="component" value="Unassembled WGS sequence"/>
</dbReference>
<keyword evidence="5" id="KW-0862">Zinc</keyword>
<reference evidence="7 8" key="1">
    <citation type="submission" date="2018-10" db="EMBL/GenBank/DDBJ databases">
        <title>Kocuria tytonicola, new bacteria from the preen glands of American barn owls (Tyto furcata).</title>
        <authorList>
            <person name="Braun M.S."/>
            <person name="Wang E."/>
            <person name="Zimmermann S."/>
            <person name="Boutin S."/>
            <person name="Wagner H."/>
            <person name="Wink M."/>
        </authorList>
    </citation>
    <scope>NUCLEOTIDE SEQUENCE [LARGE SCALE GENOMIC DNA]</scope>
    <source>
        <strain evidence="7 8">473</strain>
    </source>
</reference>
<feature type="binding site" evidence="5">
    <location>
        <position position="84"/>
    </location>
    <ligand>
        <name>Zn(2+)</name>
        <dbReference type="ChEBI" id="CHEBI:29105"/>
    </ligand>
</feature>
<organism evidence="7 8">
    <name type="scientific">Kocuria tytonicola</name>
    <dbReference type="NCBI Taxonomy" id="2055946"/>
    <lineage>
        <taxon>Bacteria</taxon>
        <taxon>Bacillati</taxon>
        <taxon>Actinomycetota</taxon>
        <taxon>Actinomycetes</taxon>
        <taxon>Micrococcales</taxon>
        <taxon>Micrococcaceae</taxon>
        <taxon>Kocuria</taxon>
    </lineage>
</organism>
<gene>
    <name evidence="7" type="ORF">EAE32_08780</name>
</gene>
<keyword evidence="2 6" id="KW-0812">Transmembrane</keyword>
<proteinExistence type="predicted"/>
<evidence type="ECO:0000256" key="1">
    <source>
        <dbReference type="ARBA" id="ARBA00004141"/>
    </source>
</evidence>
<feature type="transmembrane region" description="Helical" evidence="6">
    <location>
        <begin position="214"/>
        <end position="236"/>
    </location>
</feature>
<comment type="caution">
    <text evidence="7">The sequence shown here is derived from an EMBL/GenBank/DDBJ whole genome shotgun (WGS) entry which is preliminary data.</text>
</comment>
<dbReference type="RefSeq" id="WP_121864903.1">
    <property type="nucleotide sequence ID" value="NZ_RDEX01000002.1"/>
</dbReference>
<accession>A0A3L9L248</accession>
<dbReference type="AlphaFoldDB" id="A0A3L9L248"/>
<feature type="transmembrane region" description="Helical" evidence="6">
    <location>
        <begin position="181"/>
        <end position="202"/>
    </location>
</feature>